<accession>A0A6A1WR90</accession>
<dbReference type="Gene3D" id="1.10.10.60">
    <property type="entry name" value="Homeodomain-like"/>
    <property type="match status" value="1"/>
</dbReference>
<dbReference type="CDD" id="cd11660">
    <property type="entry name" value="SANT_TRF"/>
    <property type="match status" value="1"/>
</dbReference>
<evidence type="ECO:0008006" key="5">
    <source>
        <dbReference type="Google" id="ProtNLM"/>
    </source>
</evidence>
<evidence type="ECO:0000256" key="1">
    <source>
        <dbReference type="ARBA" id="ARBA00023242"/>
    </source>
</evidence>
<dbReference type="PANTHER" id="PTHR45623">
    <property type="entry name" value="CHROMODOMAIN-HELICASE-DNA-BINDING PROTEIN 3-RELATED-RELATED"/>
    <property type="match status" value="1"/>
</dbReference>
<organism evidence="3 4">
    <name type="scientific">Morella rubra</name>
    <name type="common">Chinese bayberry</name>
    <dbReference type="NCBI Taxonomy" id="262757"/>
    <lineage>
        <taxon>Eukaryota</taxon>
        <taxon>Viridiplantae</taxon>
        <taxon>Streptophyta</taxon>
        <taxon>Embryophyta</taxon>
        <taxon>Tracheophyta</taxon>
        <taxon>Spermatophyta</taxon>
        <taxon>Magnoliopsida</taxon>
        <taxon>eudicotyledons</taxon>
        <taxon>Gunneridae</taxon>
        <taxon>Pentapetalae</taxon>
        <taxon>rosids</taxon>
        <taxon>fabids</taxon>
        <taxon>Fagales</taxon>
        <taxon>Myricaceae</taxon>
        <taxon>Morella</taxon>
    </lineage>
</organism>
<dbReference type="SUPFAM" id="SSF46689">
    <property type="entry name" value="Homeodomain-like"/>
    <property type="match status" value="1"/>
</dbReference>
<feature type="compositionally biased region" description="Basic and acidic residues" evidence="2">
    <location>
        <begin position="899"/>
        <end position="908"/>
    </location>
</feature>
<feature type="region of interest" description="Disordered" evidence="2">
    <location>
        <begin position="714"/>
        <end position="747"/>
    </location>
</feature>
<sequence length="943" mass="103957">MYSTLIVGLLKQSGGDEEREPEPEPEREYTPAGRALKAKFAKLRARQKERLAQRNAVEESRPGERVTEPDSVPQFPSVSPKEGDVTELNQQREKIPVIDLEDDQFVQPVDAPKRTIDSPLRLGRITKYKMSSHLELPVNPLGHPYPDIFLPSHNFHSKSYTNSVPTSNFLPVLGLCAPNANQAESSYRSLSRSNARQSKAVTGPEFPFSLAPCSRTSIETDIKQQDSTSEKLKQLDASAEALQHHLKNSLLDNCPPYYPPSVQGKGSERLESSGSSFSDFQEKMTLPNFPFDEKMLPRFPLSAKTMPTPHLDYLPSLSLGSRPEALNGFMQDLPTMPLLPNLKFPAQDAVRHNQQERDVPPTLDLGPMPTSFSSFPENHRKVLENIMMRTGSGSCNMFRKKSKIESWSEDELDFLWIGFRRHGRGNWEAMLRDPRLKFSKYRTSEDLAVKWEEEQLKFFDGSPFLVPKSTKPSKSNKSSLFPGISDGMMTRALQGGRLATPQKFHSHLTDMKLGFGDLVPSQPHFEASDRLGLQNDQFLPMPTWNPDKYRANLPGESSAGPCERPATTPNVPIDKPFLLNSFGTSCSGSLGLNCSSGFDVHRKEDEQIASKSGKLPSLLDRSLNILRDSLHDLGVESMSSALLRDSNKRVSLSLLNGEETAGSSSSKDKLPHWLREAVSVPAKPTDPDLPPTVSAIAHSVRLLYGKDKPTIPPFVMPGPLPSAPKDPRRILKRKKKRRSHSSRRVPPIFAGSNQEFQRNLCGDNAASSSIPLVPAFSSHPQSTMENAGLPQTESDLNLPPLNLNIMNPASSLANLHEQKTKSMGLSPSPEVLQLVASCVAPSPHISTSSGAASSTLVESRLVVSKSVDLVGFPDSQDAFVKKKAEQSSPFNGWGSITGEKVDHPESGDSSKTQSDPSRTERPDIDDVSSEGTVSDHPLVDHES</sequence>
<protein>
    <recommendedName>
        <fullName evidence="5">Myb-like domain-containing protein</fullName>
    </recommendedName>
</protein>
<dbReference type="GO" id="GO:0003682">
    <property type="term" value="F:chromatin binding"/>
    <property type="evidence" value="ECO:0007669"/>
    <property type="project" value="TreeGrafter"/>
</dbReference>
<keyword evidence="4" id="KW-1185">Reference proteome</keyword>
<feature type="compositionally biased region" description="Pro residues" evidence="2">
    <location>
        <begin position="714"/>
        <end position="724"/>
    </location>
</feature>
<feature type="region of interest" description="Disordered" evidence="2">
    <location>
        <begin position="883"/>
        <end position="943"/>
    </location>
</feature>
<evidence type="ECO:0000313" key="3">
    <source>
        <dbReference type="EMBL" id="KAB1227811.1"/>
    </source>
</evidence>
<dbReference type="Proteomes" id="UP000516437">
    <property type="component" value="Chromosome 1"/>
</dbReference>
<dbReference type="GO" id="GO:0000785">
    <property type="term" value="C:chromatin"/>
    <property type="evidence" value="ECO:0007669"/>
    <property type="project" value="TreeGrafter"/>
</dbReference>
<reference evidence="3 4" key="1">
    <citation type="journal article" date="2019" name="Plant Biotechnol. J.">
        <title>The red bayberry genome and genetic basis of sex determination.</title>
        <authorList>
            <person name="Jia H.M."/>
            <person name="Jia H.J."/>
            <person name="Cai Q.L."/>
            <person name="Wang Y."/>
            <person name="Zhao H.B."/>
            <person name="Yang W.F."/>
            <person name="Wang G.Y."/>
            <person name="Li Y.H."/>
            <person name="Zhan D.L."/>
            <person name="Shen Y.T."/>
            <person name="Niu Q.F."/>
            <person name="Chang L."/>
            <person name="Qiu J."/>
            <person name="Zhao L."/>
            <person name="Xie H.B."/>
            <person name="Fu W.Y."/>
            <person name="Jin J."/>
            <person name="Li X.W."/>
            <person name="Jiao Y."/>
            <person name="Zhou C.C."/>
            <person name="Tu T."/>
            <person name="Chai C.Y."/>
            <person name="Gao J.L."/>
            <person name="Fan L.J."/>
            <person name="van de Weg E."/>
            <person name="Wang J.Y."/>
            <person name="Gao Z.S."/>
        </authorList>
    </citation>
    <scope>NUCLEOTIDE SEQUENCE [LARGE SCALE GENOMIC DNA]</scope>
    <source>
        <tissue evidence="3">Leaves</tissue>
    </source>
</reference>
<proteinExistence type="predicted"/>
<dbReference type="GO" id="GO:0140658">
    <property type="term" value="F:ATP-dependent chromatin remodeler activity"/>
    <property type="evidence" value="ECO:0007669"/>
    <property type="project" value="TreeGrafter"/>
</dbReference>
<feature type="compositionally biased region" description="Basic and acidic residues" evidence="2">
    <location>
        <begin position="47"/>
        <end position="68"/>
    </location>
</feature>
<dbReference type="GO" id="GO:0016887">
    <property type="term" value="F:ATP hydrolysis activity"/>
    <property type="evidence" value="ECO:0007669"/>
    <property type="project" value="TreeGrafter"/>
</dbReference>
<keyword evidence="1" id="KW-0539">Nucleus</keyword>
<dbReference type="GO" id="GO:0003677">
    <property type="term" value="F:DNA binding"/>
    <property type="evidence" value="ECO:0007669"/>
    <property type="project" value="TreeGrafter"/>
</dbReference>
<feature type="compositionally biased region" description="Basic residues" evidence="2">
    <location>
        <begin position="730"/>
        <end position="743"/>
    </location>
</feature>
<name>A0A6A1WR90_9ROSI</name>
<comment type="caution">
    <text evidence="3">The sequence shown here is derived from an EMBL/GenBank/DDBJ whole genome shotgun (WGS) entry which is preliminary data.</text>
</comment>
<dbReference type="AlphaFoldDB" id="A0A6A1WR90"/>
<gene>
    <name evidence="3" type="ORF">CJ030_MR1G017573</name>
</gene>
<evidence type="ECO:0000256" key="2">
    <source>
        <dbReference type="SAM" id="MobiDB-lite"/>
    </source>
</evidence>
<dbReference type="GO" id="GO:0005634">
    <property type="term" value="C:nucleus"/>
    <property type="evidence" value="ECO:0007669"/>
    <property type="project" value="TreeGrafter"/>
</dbReference>
<feature type="region of interest" description="Disordered" evidence="2">
    <location>
        <begin position="1"/>
        <end position="34"/>
    </location>
</feature>
<dbReference type="InterPro" id="IPR009057">
    <property type="entry name" value="Homeodomain-like_sf"/>
</dbReference>
<evidence type="ECO:0000313" key="4">
    <source>
        <dbReference type="Proteomes" id="UP000516437"/>
    </source>
</evidence>
<dbReference type="PANTHER" id="PTHR45623:SF28">
    <property type="entry name" value="PROTEIN CHROMATIN REMODELING 4"/>
    <property type="match status" value="1"/>
</dbReference>
<feature type="region of interest" description="Disordered" evidence="2">
    <location>
        <begin position="47"/>
        <end position="88"/>
    </location>
</feature>
<dbReference type="EMBL" id="RXIC02000019">
    <property type="protein sequence ID" value="KAB1227811.1"/>
    <property type="molecule type" value="Genomic_DNA"/>
</dbReference>
<dbReference type="GO" id="GO:0042393">
    <property type="term" value="F:histone binding"/>
    <property type="evidence" value="ECO:0007669"/>
    <property type="project" value="TreeGrafter"/>
</dbReference>
<dbReference type="OrthoDB" id="5857104at2759"/>